<dbReference type="InterPro" id="IPR005484">
    <property type="entry name" value="Ribosomal_uL18_bac/plant/anim"/>
</dbReference>
<evidence type="ECO:0000256" key="6">
    <source>
        <dbReference type="ARBA" id="ARBA00035197"/>
    </source>
</evidence>
<evidence type="ECO:0000256" key="1">
    <source>
        <dbReference type="ARBA" id="ARBA00007116"/>
    </source>
</evidence>
<evidence type="ECO:0000256" key="5">
    <source>
        <dbReference type="ARBA" id="ARBA00023274"/>
    </source>
</evidence>
<organism evidence="8 9">
    <name type="scientific">Fodinibius sediminis</name>
    <dbReference type="NCBI Taxonomy" id="1214077"/>
    <lineage>
        <taxon>Bacteria</taxon>
        <taxon>Pseudomonadati</taxon>
        <taxon>Balneolota</taxon>
        <taxon>Balneolia</taxon>
        <taxon>Balneolales</taxon>
        <taxon>Balneolaceae</taxon>
        <taxon>Fodinibius</taxon>
    </lineage>
</organism>
<keyword evidence="3 7" id="KW-0694">RNA-binding</keyword>
<comment type="function">
    <text evidence="7">This is one of the proteins that bind and probably mediate the attachment of the 5S RNA into the large ribosomal subunit, where it forms part of the central protuberance.</text>
</comment>
<keyword evidence="9" id="KW-1185">Reference proteome</keyword>
<gene>
    <name evidence="7" type="primary">rplR</name>
    <name evidence="8" type="ORF">SAMN06265218_12911</name>
</gene>
<dbReference type="FunFam" id="3.30.420.100:FF:000001">
    <property type="entry name" value="50S ribosomal protein L18"/>
    <property type="match status" value="1"/>
</dbReference>
<evidence type="ECO:0000256" key="7">
    <source>
        <dbReference type="HAMAP-Rule" id="MF_01337"/>
    </source>
</evidence>
<evidence type="ECO:0000256" key="3">
    <source>
        <dbReference type="ARBA" id="ARBA00022884"/>
    </source>
</evidence>
<keyword evidence="5 7" id="KW-0687">Ribonucleoprotein</keyword>
<dbReference type="Pfam" id="PF00861">
    <property type="entry name" value="Ribosomal_L18p"/>
    <property type="match status" value="1"/>
</dbReference>
<dbReference type="HAMAP" id="MF_01337_B">
    <property type="entry name" value="Ribosomal_uL18_B"/>
    <property type="match status" value="1"/>
</dbReference>
<dbReference type="GO" id="GO:0008097">
    <property type="term" value="F:5S rRNA binding"/>
    <property type="evidence" value="ECO:0007669"/>
    <property type="project" value="TreeGrafter"/>
</dbReference>
<comment type="subunit">
    <text evidence="7">Part of the 50S ribosomal subunit; part of the 5S rRNA/L5/L18/L25 subcomplex. Contacts the 5S and 23S rRNAs.</text>
</comment>
<evidence type="ECO:0000313" key="8">
    <source>
        <dbReference type="EMBL" id="SMO93668.1"/>
    </source>
</evidence>
<keyword evidence="2 7" id="KW-0699">rRNA-binding</keyword>
<keyword evidence="4 7" id="KW-0689">Ribosomal protein</keyword>
<dbReference type="Gene3D" id="3.30.420.100">
    <property type="match status" value="1"/>
</dbReference>
<dbReference type="NCBIfam" id="TIGR00060">
    <property type="entry name" value="L18_bact"/>
    <property type="match status" value="1"/>
</dbReference>
<protein>
    <recommendedName>
        <fullName evidence="6 7">Large ribosomal subunit protein uL18</fullName>
    </recommendedName>
</protein>
<dbReference type="InterPro" id="IPR004389">
    <property type="entry name" value="Ribosomal_uL18_bac-type"/>
</dbReference>
<evidence type="ECO:0000256" key="2">
    <source>
        <dbReference type="ARBA" id="ARBA00022730"/>
    </source>
</evidence>
<dbReference type="RefSeq" id="WP_142716057.1">
    <property type="nucleotide sequence ID" value="NZ_FXTH01000029.1"/>
</dbReference>
<sequence>MNKTTKKRLRRDKIRRRIRSTIRGTAERPRLSVYKSNKHVYARLVDDLTGQTLASASTQSETLADEIGELTKKESAEIVGKHLAQLAEDKGIDKAVFDRSGYKYHGVIKALAEGAREGGLDF</sequence>
<evidence type="ECO:0000313" key="9">
    <source>
        <dbReference type="Proteomes" id="UP000317593"/>
    </source>
</evidence>
<dbReference type="OrthoDB" id="9810939at2"/>
<comment type="similarity">
    <text evidence="1 7">Belongs to the universal ribosomal protein uL18 family.</text>
</comment>
<proteinExistence type="inferred from homology"/>
<dbReference type="CDD" id="cd00432">
    <property type="entry name" value="Ribosomal_L18_L5e"/>
    <property type="match status" value="1"/>
</dbReference>
<dbReference type="PANTHER" id="PTHR12899">
    <property type="entry name" value="39S RIBOSOMAL PROTEIN L18, MITOCHONDRIAL"/>
    <property type="match status" value="1"/>
</dbReference>
<name>A0A521FBV5_9BACT</name>
<dbReference type="GO" id="GO:0006412">
    <property type="term" value="P:translation"/>
    <property type="evidence" value="ECO:0007669"/>
    <property type="project" value="UniProtKB-UniRule"/>
</dbReference>
<dbReference type="GO" id="GO:0022625">
    <property type="term" value="C:cytosolic large ribosomal subunit"/>
    <property type="evidence" value="ECO:0007669"/>
    <property type="project" value="TreeGrafter"/>
</dbReference>
<evidence type="ECO:0000256" key="4">
    <source>
        <dbReference type="ARBA" id="ARBA00022980"/>
    </source>
</evidence>
<dbReference type="EMBL" id="FXTH01000029">
    <property type="protein sequence ID" value="SMO93668.1"/>
    <property type="molecule type" value="Genomic_DNA"/>
</dbReference>
<reference evidence="8 9" key="1">
    <citation type="submission" date="2017-05" db="EMBL/GenBank/DDBJ databases">
        <authorList>
            <person name="Varghese N."/>
            <person name="Submissions S."/>
        </authorList>
    </citation>
    <scope>NUCLEOTIDE SEQUENCE [LARGE SCALE GENOMIC DNA]</scope>
    <source>
        <strain evidence="8 9">DSM 21194</strain>
    </source>
</reference>
<dbReference type="InterPro" id="IPR057268">
    <property type="entry name" value="Ribosomal_L18"/>
</dbReference>
<dbReference type="PANTHER" id="PTHR12899:SF3">
    <property type="entry name" value="LARGE RIBOSOMAL SUBUNIT PROTEIN UL18M"/>
    <property type="match status" value="1"/>
</dbReference>
<dbReference type="AlphaFoldDB" id="A0A521FBV5"/>
<dbReference type="Proteomes" id="UP000317593">
    <property type="component" value="Unassembled WGS sequence"/>
</dbReference>
<accession>A0A521FBV5</accession>
<dbReference type="SUPFAM" id="SSF53137">
    <property type="entry name" value="Translational machinery components"/>
    <property type="match status" value="1"/>
</dbReference>
<dbReference type="GO" id="GO:0003735">
    <property type="term" value="F:structural constituent of ribosome"/>
    <property type="evidence" value="ECO:0007669"/>
    <property type="project" value="InterPro"/>
</dbReference>